<keyword evidence="2 7" id="KW-0808">Transferase</keyword>
<evidence type="ECO:0000313" key="7">
    <source>
        <dbReference type="EMBL" id="EQD37937.1"/>
    </source>
</evidence>
<dbReference type="EMBL" id="AUZX01012734">
    <property type="protein sequence ID" value="EQD37937.1"/>
    <property type="molecule type" value="Genomic_DNA"/>
</dbReference>
<evidence type="ECO:0000256" key="2">
    <source>
        <dbReference type="ARBA" id="ARBA00022679"/>
    </source>
</evidence>
<reference evidence="7" key="2">
    <citation type="journal article" date="2014" name="ISME J.">
        <title>Microbial stratification in low pH oxic and suboxic macroscopic growths along an acid mine drainage.</title>
        <authorList>
            <person name="Mendez-Garcia C."/>
            <person name="Mesa V."/>
            <person name="Sprenger R.R."/>
            <person name="Richter M."/>
            <person name="Diez M.S."/>
            <person name="Solano J."/>
            <person name="Bargiela R."/>
            <person name="Golyshina O.V."/>
            <person name="Manteca A."/>
            <person name="Ramos J.L."/>
            <person name="Gallego J.R."/>
            <person name="Llorente I."/>
            <person name="Martins Dos Santos V.A."/>
            <person name="Jensen O.N."/>
            <person name="Pelaez A.I."/>
            <person name="Sanchez J."/>
            <person name="Ferrer M."/>
        </authorList>
    </citation>
    <scope>NUCLEOTIDE SEQUENCE</scope>
</reference>
<comment type="pathway">
    <text evidence="4">Amino-acid biosynthesis.</text>
</comment>
<protein>
    <submittedName>
        <fullName evidence="7">Phosphoserine aminotransferase</fullName>
    </submittedName>
</protein>
<evidence type="ECO:0000256" key="5">
    <source>
        <dbReference type="ARBA" id="ARBA00049007"/>
    </source>
</evidence>
<keyword evidence="7" id="KW-0032">Aminotransferase</keyword>
<dbReference type="SUPFAM" id="SSF53383">
    <property type="entry name" value="PLP-dependent transferases"/>
    <property type="match status" value="1"/>
</dbReference>
<organism evidence="7">
    <name type="scientific">mine drainage metagenome</name>
    <dbReference type="NCBI Taxonomy" id="410659"/>
    <lineage>
        <taxon>unclassified sequences</taxon>
        <taxon>metagenomes</taxon>
        <taxon>ecological metagenomes</taxon>
    </lineage>
</organism>
<dbReference type="PANTHER" id="PTHR43247:SF1">
    <property type="entry name" value="PHOSPHOSERINE AMINOTRANSFERASE"/>
    <property type="match status" value="1"/>
</dbReference>
<name>T0Z156_9ZZZZ</name>
<gene>
    <name evidence="7" type="ORF">B1A_17313</name>
</gene>
<comment type="cofactor">
    <cofactor evidence="1">
        <name>pyridoxal 5'-phosphate</name>
        <dbReference type="ChEBI" id="CHEBI:597326"/>
    </cofactor>
</comment>
<dbReference type="GO" id="GO:0004648">
    <property type="term" value="F:O-phospho-L-serine:2-oxoglutarate aminotransferase activity"/>
    <property type="evidence" value="ECO:0007669"/>
    <property type="project" value="UniProtKB-EC"/>
</dbReference>
<accession>T0Z156</accession>
<dbReference type="Gene3D" id="3.40.640.10">
    <property type="entry name" value="Type I PLP-dependent aspartate aminotransferase-like (Major domain)"/>
    <property type="match status" value="1"/>
</dbReference>
<dbReference type="InterPro" id="IPR022278">
    <property type="entry name" value="Pser_aminoTfrase"/>
</dbReference>
<dbReference type="InterPro" id="IPR000192">
    <property type="entry name" value="Aminotrans_V_dom"/>
</dbReference>
<dbReference type="GO" id="GO:0005737">
    <property type="term" value="C:cytoplasm"/>
    <property type="evidence" value="ECO:0007669"/>
    <property type="project" value="TreeGrafter"/>
</dbReference>
<keyword evidence="3" id="KW-0663">Pyridoxal phosphate</keyword>
<evidence type="ECO:0000256" key="4">
    <source>
        <dbReference type="ARBA" id="ARBA00029440"/>
    </source>
</evidence>
<sequence>MLASIPIPLIPELWAGRTLVRVFNFSAGPAALPLEVLEQARAEMTDWAGTGMSVMEVSHRGKAFTALAERAERRLRALLALPPDYRV</sequence>
<reference evidence="7" key="1">
    <citation type="submission" date="2013-08" db="EMBL/GenBank/DDBJ databases">
        <authorList>
            <person name="Mendez C."/>
            <person name="Richter M."/>
            <person name="Ferrer M."/>
            <person name="Sanchez J."/>
        </authorList>
    </citation>
    <scope>NUCLEOTIDE SEQUENCE</scope>
</reference>
<dbReference type="GO" id="GO:0030170">
    <property type="term" value="F:pyridoxal phosphate binding"/>
    <property type="evidence" value="ECO:0007669"/>
    <property type="project" value="TreeGrafter"/>
</dbReference>
<evidence type="ECO:0000256" key="3">
    <source>
        <dbReference type="ARBA" id="ARBA00022898"/>
    </source>
</evidence>
<feature type="non-terminal residue" evidence="7">
    <location>
        <position position="87"/>
    </location>
</feature>
<comment type="caution">
    <text evidence="7">The sequence shown here is derived from an EMBL/GenBank/DDBJ whole genome shotgun (WGS) entry which is preliminary data.</text>
</comment>
<proteinExistence type="predicted"/>
<feature type="domain" description="Aminotransferase class V" evidence="6">
    <location>
        <begin position="22"/>
        <end position="85"/>
    </location>
</feature>
<dbReference type="PANTHER" id="PTHR43247">
    <property type="entry name" value="PHOSPHOSERINE AMINOTRANSFERASE"/>
    <property type="match status" value="1"/>
</dbReference>
<evidence type="ECO:0000259" key="6">
    <source>
        <dbReference type="Pfam" id="PF00266"/>
    </source>
</evidence>
<dbReference type="GO" id="GO:0006564">
    <property type="term" value="P:L-serine biosynthetic process"/>
    <property type="evidence" value="ECO:0007669"/>
    <property type="project" value="InterPro"/>
</dbReference>
<comment type="catalytic activity">
    <reaction evidence="5">
        <text>O-phospho-L-serine + 2-oxoglutarate = 3-phosphooxypyruvate + L-glutamate</text>
        <dbReference type="Rhea" id="RHEA:14329"/>
        <dbReference type="ChEBI" id="CHEBI:16810"/>
        <dbReference type="ChEBI" id="CHEBI:18110"/>
        <dbReference type="ChEBI" id="CHEBI:29985"/>
        <dbReference type="ChEBI" id="CHEBI:57524"/>
        <dbReference type="EC" id="2.6.1.52"/>
    </reaction>
</comment>
<dbReference type="AlphaFoldDB" id="T0Z156"/>
<dbReference type="InterPro" id="IPR015421">
    <property type="entry name" value="PyrdxlP-dep_Trfase_major"/>
</dbReference>
<dbReference type="InterPro" id="IPR015424">
    <property type="entry name" value="PyrdxlP-dep_Trfase"/>
</dbReference>
<dbReference type="Pfam" id="PF00266">
    <property type="entry name" value="Aminotran_5"/>
    <property type="match status" value="1"/>
</dbReference>
<evidence type="ECO:0000256" key="1">
    <source>
        <dbReference type="ARBA" id="ARBA00001933"/>
    </source>
</evidence>